<dbReference type="RefSeq" id="WP_233924785.1">
    <property type="nucleotide sequence ID" value="NZ_JAJVKT010000002.1"/>
</dbReference>
<comment type="caution">
    <text evidence="1">The sequence shown here is derived from an EMBL/GenBank/DDBJ whole genome shotgun (WGS) entry which is preliminary data.</text>
</comment>
<sequence>MSDSYREQHKLRLAYMPWLYPRLKPRHRAWADPWQKKVQEELERLETVRFGEHCFVAPQARLFAEPGRDIRVGDHSHIAADSEPVYDLFATALLLEKPPEGVGGCRLWWFQSQRPQRPLAAFPAQPEGPGPFFRQGVITLVYVDGLHCTIEITL</sequence>
<gene>
    <name evidence="1" type="ORF">LZG35_02030</name>
</gene>
<proteinExistence type="predicted"/>
<organism evidence="1 2">
    <name type="scientific">Alloalcanivorax xenomutans</name>
    <dbReference type="NCBI Taxonomy" id="1094342"/>
    <lineage>
        <taxon>Bacteria</taxon>
        <taxon>Pseudomonadati</taxon>
        <taxon>Pseudomonadota</taxon>
        <taxon>Gammaproteobacteria</taxon>
        <taxon>Oceanospirillales</taxon>
        <taxon>Alcanivoracaceae</taxon>
        <taxon>Alloalcanivorax</taxon>
    </lineage>
</organism>
<dbReference type="Proteomes" id="UP001107961">
    <property type="component" value="Unassembled WGS sequence"/>
</dbReference>
<accession>A0A9Q3W3F9</accession>
<evidence type="ECO:0000313" key="2">
    <source>
        <dbReference type="Proteomes" id="UP001107961"/>
    </source>
</evidence>
<reference evidence="1" key="1">
    <citation type="submission" date="2022-01" db="EMBL/GenBank/DDBJ databases">
        <authorList>
            <person name="Karlyshev A.V."/>
            <person name="Jaspars M."/>
        </authorList>
    </citation>
    <scope>NUCLEOTIDE SEQUENCE</scope>
    <source>
        <strain evidence="1">AGSA3-2</strain>
    </source>
</reference>
<dbReference type="AlphaFoldDB" id="A0A9Q3W3F9"/>
<evidence type="ECO:0000313" key="1">
    <source>
        <dbReference type="EMBL" id="MCE7507398.1"/>
    </source>
</evidence>
<keyword evidence="2" id="KW-1185">Reference proteome</keyword>
<protein>
    <submittedName>
        <fullName evidence="1">Uncharacterized protein</fullName>
    </submittedName>
</protein>
<dbReference type="EMBL" id="JAJVKT010000002">
    <property type="protein sequence ID" value="MCE7507398.1"/>
    <property type="molecule type" value="Genomic_DNA"/>
</dbReference>
<name>A0A9Q3W3F9_9GAMM</name>